<feature type="region of interest" description="Disordered" evidence="1">
    <location>
        <begin position="175"/>
        <end position="196"/>
    </location>
</feature>
<dbReference type="EMBL" id="KN847475">
    <property type="protein sequence ID" value="KIX09326.1"/>
    <property type="molecule type" value="Genomic_DNA"/>
</dbReference>
<gene>
    <name evidence="2" type="ORF">Z518_00405</name>
</gene>
<protein>
    <submittedName>
        <fullName evidence="2">Rhinocladiella mackenziei CBS 650.93 unplaced genomic scaffold supercont1.1, whole genome shotgun sequence</fullName>
    </submittedName>
</protein>
<evidence type="ECO:0000313" key="3">
    <source>
        <dbReference type="Proteomes" id="UP000053617"/>
    </source>
</evidence>
<proteinExistence type="predicted"/>
<dbReference type="HOGENOM" id="CLU_1070171_0_0_1"/>
<dbReference type="Proteomes" id="UP000053617">
    <property type="component" value="Unassembled WGS sequence"/>
</dbReference>
<evidence type="ECO:0000313" key="2">
    <source>
        <dbReference type="EMBL" id="KIX09326.1"/>
    </source>
</evidence>
<accession>A0A0D2J0V2</accession>
<dbReference type="GeneID" id="25288476"/>
<sequence length="260" mass="28523">MGYRDLSASYDLGTSRDMGPSGFTGAVIIVVTDVPRAWPNVQSKRTRKSYNIIRRSKESNLHTLSSMSEDGTRTVSIMANKKGPGPPTRYEDGQMHRDSGVDCCVVSKSTADRLLGGCAPESLAHDRIVSTSSGQTYTCSHKFDARWCWKSKPSSRAVTLFIAPGLEKEAVFSEDQGAETSSSGGPIAPVECRPPKPGMFVHVDEEQDKKRAVEANKIKEDVIMKQQNQKKDFYASPKKKLCEADEGSKLRTMAGVAQRN</sequence>
<keyword evidence="3" id="KW-1185">Reference proteome</keyword>
<name>A0A0D2J0V2_9EURO</name>
<reference evidence="2 3" key="1">
    <citation type="submission" date="2015-01" db="EMBL/GenBank/DDBJ databases">
        <title>The Genome Sequence of Rhinocladiella mackenzie CBS 650.93.</title>
        <authorList>
            <consortium name="The Broad Institute Genomics Platform"/>
            <person name="Cuomo C."/>
            <person name="de Hoog S."/>
            <person name="Gorbushina A."/>
            <person name="Stielow B."/>
            <person name="Teixiera M."/>
            <person name="Abouelleil A."/>
            <person name="Chapman S.B."/>
            <person name="Priest M."/>
            <person name="Young S.K."/>
            <person name="Wortman J."/>
            <person name="Nusbaum C."/>
            <person name="Birren B."/>
        </authorList>
    </citation>
    <scope>NUCLEOTIDE SEQUENCE [LARGE SCALE GENOMIC DNA]</scope>
    <source>
        <strain evidence="2 3">CBS 650.93</strain>
    </source>
</reference>
<organism evidence="2 3">
    <name type="scientific">Rhinocladiella mackenziei CBS 650.93</name>
    <dbReference type="NCBI Taxonomy" id="1442369"/>
    <lineage>
        <taxon>Eukaryota</taxon>
        <taxon>Fungi</taxon>
        <taxon>Dikarya</taxon>
        <taxon>Ascomycota</taxon>
        <taxon>Pezizomycotina</taxon>
        <taxon>Eurotiomycetes</taxon>
        <taxon>Chaetothyriomycetidae</taxon>
        <taxon>Chaetothyriales</taxon>
        <taxon>Herpotrichiellaceae</taxon>
        <taxon>Rhinocladiella</taxon>
    </lineage>
</organism>
<dbReference type="RefSeq" id="XP_013276462.1">
    <property type="nucleotide sequence ID" value="XM_013421008.1"/>
</dbReference>
<dbReference type="AlphaFoldDB" id="A0A0D2J0V2"/>
<dbReference type="VEuPathDB" id="FungiDB:Z518_00405"/>
<evidence type="ECO:0000256" key="1">
    <source>
        <dbReference type="SAM" id="MobiDB-lite"/>
    </source>
</evidence>